<evidence type="ECO:0000256" key="1">
    <source>
        <dbReference type="PROSITE-ProRule" id="PRU01076"/>
    </source>
</evidence>
<dbReference type="GO" id="GO:0001558">
    <property type="term" value="P:regulation of cell growth"/>
    <property type="evidence" value="ECO:0007669"/>
    <property type="project" value="InterPro"/>
</dbReference>
<dbReference type="Proteomes" id="UP000006764">
    <property type="component" value="Chromosome"/>
</dbReference>
<dbReference type="HOGENOM" id="CLU_143957_1_0_6"/>
<dbReference type="GO" id="GO:0003700">
    <property type="term" value="F:DNA-binding transcription factor activity"/>
    <property type="evidence" value="ECO:0007669"/>
    <property type="project" value="InterPro"/>
</dbReference>
<dbReference type="PROSITE" id="PS51740">
    <property type="entry name" value="SPOVT_ABRB"/>
    <property type="match status" value="1"/>
</dbReference>
<dbReference type="InterPro" id="IPR037914">
    <property type="entry name" value="SpoVT-AbrB_sf"/>
</dbReference>
<dbReference type="KEGG" id="apac:S7S_12805"/>
<protein>
    <submittedName>
        <fullName evidence="3">AbrB family transcriptional regulator</fullName>
    </submittedName>
</protein>
<dbReference type="RefSeq" id="WP_008740333.1">
    <property type="nucleotide sequence ID" value="NZ_CP004387.1"/>
</dbReference>
<dbReference type="Pfam" id="PF15937">
    <property type="entry name" value="PrlF_antitoxin"/>
    <property type="match status" value="1"/>
</dbReference>
<dbReference type="SUPFAM" id="SSF89447">
    <property type="entry name" value="AbrB/MazE/MraZ-like"/>
    <property type="match status" value="1"/>
</dbReference>
<dbReference type="SMART" id="SM00966">
    <property type="entry name" value="SpoVT_AbrB"/>
    <property type="match status" value="1"/>
</dbReference>
<dbReference type="InterPro" id="IPR031848">
    <property type="entry name" value="PrlF_antitoxin"/>
</dbReference>
<dbReference type="Gene3D" id="2.10.260.10">
    <property type="match status" value="1"/>
</dbReference>
<proteinExistence type="predicted"/>
<dbReference type="AlphaFoldDB" id="A0A0B4XRE0"/>
<dbReference type="EMBL" id="CP004387">
    <property type="protein sequence ID" value="AJD48973.1"/>
    <property type="molecule type" value="Genomic_DNA"/>
</dbReference>
<dbReference type="InterPro" id="IPR007159">
    <property type="entry name" value="SpoVT-AbrB_dom"/>
</dbReference>
<evidence type="ECO:0000259" key="2">
    <source>
        <dbReference type="PROSITE" id="PS51740"/>
    </source>
</evidence>
<keyword evidence="4" id="KW-1185">Reference proteome</keyword>
<evidence type="ECO:0000313" key="3">
    <source>
        <dbReference type="EMBL" id="AJD48973.1"/>
    </source>
</evidence>
<dbReference type="OrthoDB" id="426345at2"/>
<sequence length="105" mass="11205">MPEIHEVSTLTSKGQITLPKSIRQALGVDTGGKVAFDLRGDEVIVTRVVTEHEDPAIGAFLALLEADLRAGRHIQALPDDLAKTMLASIDHPVNLDDDIAGEVAL</sequence>
<keyword evidence="1" id="KW-0238">DNA-binding</keyword>
<dbReference type="GO" id="GO:0003677">
    <property type="term" value="F:DNA binding"/>
    <property type="evidence" value="ECO:0007669"/>
    <property type="project" value="UniProtKB-UniRule"/>
</dbReference>
<dbReference type="GO" id="GO:0097351">
    <property type="term" value="F:toxin sequestering activity"/>
    <property type="evidence" value="ECO:0007669"/>
    <property type="project" value="InterPro"/>
</dbReference>
<organism evidence="3 4">
    <name type="scientific">Isoalcanivorax pacificus W11-5</name>
    <dbReference type="NCBI Taxonomy" id="391936"/>
    <lineage>
        <taxon>Bacteria</taxon>
        <taxon>Pseudomonadati</taxon>
        <taxon>Pseudomonadota</taxon>
        <taxon>Gammaproteobacteria</taxon>
        <taxon>Oceanospirillales</taxon>
        <taxon>Alcanivoracaceae</taxon>
        <taxon>Isoalcanivorax</taxon>
    </lineage>
</organism>
<dbReference type="NCBIfam" id="TIGR01439">
    <property type="entry name" value="lp_hng_hel_AbrB"/>
    <property type="match status" value="1"/>
</dbReference>
<feature type="domain" description="SpoVT-AbrB" evidence="2">
    <location>
        <begin position="5"/>
        <end position="50"/>
    </location>
</feature>
<dbReference type="STRING" id="391936.S7S_12805"/>
<name>A0A0B4XRE0_9GAMM</name>
<accession>A0A0B4XRE0</accession>
<reference evidence="3 4" key="1">
    <citation type="journal article" date="2012" name="J. Bacteriol.">
        <title>Genome sequence of an alkane-degrading bacterium, Alcanivorax pacificus type strain W11-5, isolated from deep sea sediment.</title>
        <authorList>
            <person name="Lai Q."/>
            <person name="Shao Z."/>
        </authorList>
    </citation>
    <scope>NUCLEOTIDE SEQUENCE [LARGE SCALE GENOMIC DNA]</scope>
    <source>
        <strain evidence="3 4">W11-5</strain>
    </source>
</reference>
<gene>
    <name evidence="3" type="ORF">S7S_12805</name>
</gene>
<evidence type="ECO:0000313" key="4">
    <source>
        <dbReference type="Proteomes" id="UP000006764"/>
    </source>
</evidence>